<evidence type="ECO:0000313" key="3">
    <source>
        <dbReference type="Proteomes" id="UP000324760"/>
    </source>
</evidence>
<dbReference type="EMBL" id="CP043869">
    <property type="protein sequence ID" value="QEQ97852.1"/>
    <property type="molecule type" value="Genomic_DNA"/>
</dbReference>
<sequence>MPVTSQQPSGFFEIAREPSSITFEAFSESYLIPEKPVVIEGVGNDWLARQRWTESYLRERLAQESSASAASLWYWMDRDTLNEDYSTPEFVSQCLDASSTFPRNQHNRIWVNKKEDMSSWHYDGGIVNVFNVQVKGRKEWFLVSPDTPLDCYPFTNFCIIDGKSDDERFADKIHTRFFLNEGDMVYIPPVWFHKVISCEEENINLNWLFTKKATTATSATLKREVERYMINDYLTKHRFRWVRQFAQQFNRHAPGYMRIIWRYDKPIETPYQISTWGLLARFAKELGRLGKTILHANKIKPYTKTLSTPKRLKKNT</sequence>
<dbReference type="RefSeq" id="WP_150036816.1">
    <property type="nucleotide sequence ID" value="NZ_CP043869.1"/>
</dbReference>
<reference evidence="2 3" key="1">
    <citation type="journal article" date="2019" name="Biochem. Eng. J.">
        <title>Metabolic engineering of the marine bacteria Neptunomonas concharum for the production of acetoin and meso-2,3-butanediol from acetate.</title>
        <authorList>
            <person name="Li W."/>
            <person name="Pu N."/>
            <person name="Liu C.-X."/>
            <person name="Yuan Q.-P."/>
            <person name="Li Z.-J."/>
        </authorList>
    </citation>
    <scope>NUCLEOTIDE SEQUENCE [LARGE SCALE GENOMIC DNA]</scope>
    <source>
        <strain evidence="2 3">JCM17730</strain>
    </source>
</reference>
<evidence type="ECO:0000259" key="1">
    <source>
        <dbReference type="PROSITE" id="PS51184"/>
    </source>
</evidence>
<protein>
    <recommendedName>
        <fullName evidence="1">JmjC domain-containing protein</fullName>
    </recommendedName>
</protein>
<dbReference type="PANTHER" id="PTHR12461:SF105">
    <property type="entry name" value="HYPOXIA-INDUCIBLE FACTOR 1-ALPHA INHIBITOR"/>
    <property type="match status" value="1"/>
</dbReference>
<dbReference type="PROSITE" id="PS51184">
    <property type="entry name" value="JMJC"/>
    <property type="match status" value="1"/>
</dbReference>
<dbReference type="PANTHER" id="PTHR12461">
    <property type="entry name" value="HYPOXIA-INDUCIBLE FACTOR 1 ALPHA INHIBITOR-RELATED"/>
    <property type="match status" value="1"/>
</dbReference>
<dbReference type="SUPFAM" id="SSF51197">
    <property type="entry name" value="Clavaminate synthase-like"/>
    <property type="match status" value="1"/>
</dbReference>
<proteinExistence type="predicted"/>
<keyword evidence="3" id="KW-1185">Reference proteome</keyword>
<name>A0A5P1RF29_9GAMM</name>
<dbReference type="Gene3D" id="2.60.120.650">
    <property type="entry name" value="Cupin"/>
    <property type="match status" value="2"/>
</dbReference>
<gene>
    <name evidence="2" type="ORF">F0U83_14630</name>
</gene>
<dbReference type="InterPro" id="IPR041667">
    <property type="entry name" value="Cupin_8"/>
</dbReference>
<dbReference type="Proteomes" id="UP000324760">
    <property type="component" value="Chromosome"/>
</dbReference>
<evidence type="ECO:0000313" key="2">
    <source>
        <dbReference type="EMBL" id="QEQ97852.1"/>
    </source>
</evidence>
<feature type="domain" description="JmjC" evidence="1">
    <location>
        <begin position="76"/>
        <end position="226"/>
    </location>
</feature>
<dbReference type="InterPro" id="IPR003347">
    <property type="entry name" value="JmjC_dom"/>
</dbReference>
<organism evidence="2 3">
    <name type="scientific">Neptunomonas concharum</name>
    <dbReference type="NCBI Taxonomy" id="1031538"/>
    <lineage>
        <taxon>Bacteria</taxon>
        <taxon>Pseudomonadati</taxon>
        <taxon>Pseudomonadota</taxon>
        <taxon>Gammaproteobacteria</taxon>
        <taxon>Oceanospirillales</taxon>
        <taxon>Oceanospirillaceae</taxon>
        <taxon>Neptunomonas</taxon>
    </lineage>
</organism>
<dbReference type="Pfam" id="PF13621">
    <property type="entry name" value="Cupin_8"/>
    <property type="match status" value="1"/>
</dbReference>
<dbReference type="SMART" id="SM00558">
    <property type="entry name" value="JmjC"/>
    <property type="match status" value="1"/>
</dbReference>
<dbReference type="AlphaFoldDB" id="A0A5P1RF29"/>
<dbReference type="KEGG" id="ncu:F0U83_14630"/>
<accession>A0A5P1RF29</accession>